<dbReference type="Pfam" id="PF00668">
    <property type="entry name" value="Condensation"/>
    <property type="match status" value="1"/>
</dbReference>
<dbReference type="GO" id="GO:0043041">
    <property type="term" value="P:amino acid activation for nonribosomal peptide biosynthetic process"/>
    <property type="evidence" value="ECO:0007669"/>
    <property type="project" value="TreeGrafter"/>
</dbReference>
<keyword evidence="3" id="KW-0808">Transferase</keyword>
<dbReference type="GO" id="GO:0031177">
    <property type="term" value="F:phosphopantetheine binding"/>
    <property type="evidence" value="ECO:0007669"/>
    <property type="project" value="TreeGrafter"/>
</dbReference>
<dbReference type="SUPFAM" id="SSF52777">
    <property type="entry name" value="CoA-dependent acyltransferases"/>
    <property type="match status" value="1"/>
</dbReference>
<dbReference type="EMBL" id="LS483469">
    <property type="protein sequence ID" value="SQI44245.1"/>
    <property type="molecule type" value="Genomic_DNA"/>
</dbReference>
<dbReference type="GO" id="GO:0009239">
    <property type="term" value="P:enterobactin biosynthetic process"/>
    <property type="evidence" value="ECO:0007669"/>
    <property type="project" value="TreeGrafter"/>
</dbReference>
<feature type="domain" description="Condensation" evidence="2">
    <location>
        <begin position="3"/>
        <end position="267"/>
    </location>
</feature>
<dbReference type="GO" id="GO:0005829">
    <property type="term" value="C:cytosol"/>
    <property type="evidence" value="ECO:0007669"/>
    <property type="project" value="TreeGrafter"/>
</dbReference>
<evidence type="ECO:0000313" key="3">
    <source>
        <dbReference type="EMBL" id="SQI44245.1"/>
    </source>
</evidence>
<dbReference type="GO" id="GO:0009366">
    <property type="term" value="C:enterobactin synthetase complex"/>
    <property type="evidence" value="ECO:0007669"/>
    <property type="project" value="TreeGrafter"/>
</dbReference>
<protein>
    <submittedName>
        <fullName evidence="3">Enterobactin synthase component F</fullName>
        <ecNumber evidence="3">2.7.7.-</ecNumber>
    </submittedName>
</protein>
<organism evidence="3 4">
    <name type="scientific">Serratia plymuthica</name>
    <dbReference type="NCBI Taxonomy" id="82996"/>
    <lineage>
        <taxon>Bacteria</taxon>
        <taxon>Pseudomonadati</taxon>
        <taxon>Pseudomonadota</taxon>
        <taxon>Gammaproteobacteria</taxon>
        <taxon>Enterobacterales</taxon>
        <taxon>Yersiniaceae</taxon>
        <taxon>Serratia</taxon>
    </lineage>
</organism>
<dbReference type="GO" id="GO:0047527">
    <property type="term" value="F:2,3-dihydroxybenzoate-serine ligase activity"/>
    <property type="evidence" value="ECO:0007669"/>
    <property type="project" value="TreeGrafter"/>
</dbReference>
<dbReference type="InterPro" id="IPR001242">
    <property type="entry name" value="Condensation_dom"/>
</dbReference>
<dbReference type="AlphaFoldDB" id="A0A2X4XW08"/>
<proteinExistence type="predicted"/>
<accession>A0A2X4XW08</accession>
<dbReference type="Pfam" id="PF00501">
    <property type="entry name" value="AMP-binding"/>
    <property type="match status" value="1"/>
</dbReference>
<name>A0A2X4XW08_SERPL</name>
<evidence type="ECO:0000259" key="2">
    <source>
        <dbReference type="Pfam" id="PF00668"/>
    </source>
</evidence>
<dbReference type="SUPFAM" id="SSF56801">
    <property type="entry name" value="Acetyl-CoA synthetase-like"/>
    <property type="match status" value="1"/>
</dbReference>
<feature type="domain" description="AMP-dependent synthetase/ligase" evidence="1">
    <location>
        <begin position="287"/>
        <end position="389"/>
    </location>
</feature>
<keyword evidence="3" id="KW-0548">Nucleotidyltransferase</keyword>
<gene>
    <name evidence="3" type="primary">entF_3</name>
    <name evidence="3" type="ORF">NCTC12961_04261</name>
</gene>
<reference evidence="3 4" key="1">
    <citation type="submission" date="2018-06" db="EMBL/GenBank/DDBJ databases">
        <authorList>
            <consortium name="Pathogen Informatics"/>
            <person name="Doyle S."/>
        </authorList>
    </citation>
    <scope>NUCLEOTIDE SEQUENCE [LARGE SCALE GENOMIC DNA]</scope>
    <source>
        <strain evidence="3 4">NCTC12961</strain>
    </source>
</reference>
<evidence type="ECO:0000259" key="1">
    <source>
        <dbReference type="Pfam" id="PF00501"/>
    </source>
</evidence>
<sequence length="472" mass="51550">MVAEYQRYQQSATCQRDAAFWLNKAQQLPAPATLCPQPLAGQTPTTRIHRLSQLCDRQDFTQLVNASPQQFSVADMALALVALWVSRLSGHGSFSAGFIFMRRTGSAALCANGPVINVLPIEMHLDPQATLCEIAGGIGRELKTVRRHQRYEAEQIQRDLGRIGDAQPLYGTVFNFKMFDFQLDFGGIEGITHELASGPVRDLEIALYLDEAGTLKVDLLANAERYQRDELAAHLQRLPLLLRQFAARPQMPIGEADLLTEQDRQLLARVNDTAHPVAAQTLSGLLAEQAQKTPDAPALRDAQYRFSYRETREQVTALARQLTAQGVQPGDIVAVALPRSVFLSLALMAIVEAGAAYLPLDTGYPDERLGMMLEDAVPRLIITEPTQQARFADKGEILLFDSPLAVDCAAEAILSGPNAASPGLHHLYFRFYRAAERRAGGASGDRQPFAVDAASVSTGGERCGAAENAMQL</sequence>
<dbReference type="Proteomes" id="UP000248897">
    <property type="component" value="Chromosome 1"/>
</dbReference>
<dbReference type="GO" id="GO:0016779">
    <property type="term" value="F:nucleotidyltransferase activity"/>
    <property type="evidence" value="ECO:0007669"/>
    <property type="project" value="UniProtKB-KW"/>
</dbReference>
<dbReference type="PANTHER" id="PTHR45527">
    <property type="entry name" value="NONRIBOSOMAL PEPTIDE SYNTHETASE"/>
    <property type="match status" value="1"/>
</dbReference>
<dbReference type="InterPro" id="IPR000873">
    <property type="entry name" value="AMP-dep_synth/lig_dom"/>
</dbReference>
<dbReference type="Gene3D" id="3.30.559.30">
    <property type="entry name" value="Nonribosomal peptide synthetase, condensation domain"/>
    <property type="match status" value="1"/>
</dbReference>
<evidence type="ECO:0000313" key="4">
    <source>
        <dbReference type="Proteomes" id="UP000248897"/>
    </source>
</evidence>
<dbReference type="Gene3D" id="3.40.50.980">
    <property type="match status" value="2"/>
</dbReference>
<dbReference type="EC" id="2.7.7.-" evidence="3"/>
<dbReference type="STRING" id="82996.ADP72_18085"/>
<dbReference type="PANTHER" id="PTHR45527:SF1">
    <property type="entry name" value="FATTY ACID SYNTHASE"/>
    <property type="match status" value="1"/>
</dbReference>